<feature type="compositionally biased region" description="Polar residues" evidence="1">
    <location>
        <begin position="12"/>
        <end position="23"/>
    </location>
</feature>
<dbReference type="GeneID" id="28735036"/>
<dbReference type="VEuPathDB" id="FungiDB:AB675_3129"/>
<name>A0A0N1H153_9EURO</name>
<keyword evidence="3" id="KW-1185">Reference proteome</keyword>
<feature type="compositionally biased region" description="Polar residues" evidence="1">
    <location>
        <begin position="332"/>
        <end position="349"/>
    </location>
</feature>
<proteinExistence type="predicted"/>
<sequence length="465" mass="49885">MASAEVMAEFNPPNNSGTSNSLFSKFGRSPSRKHKSRPSSESIDPVSAAAIRASKTRARPGPTRGTTAPDGVVTLGSLQTGARKPSDGSSTLISPIEKSSTMFAVPSLTAADLGVDSQYKYVRNDVPKVPPIHGAVAYNPTIAAALANPNSLYQSIHDMSSKRMATLDYMRKAHEGRMFWFNTIKFSATDVGRLPSYTPNRLSRRATNYLILGMSIPAVLDVHPMHPSSSAPQNAMVAQEYLRSLNALLTEFEAYQQLHPPDGSTVSTLSRARLPQMFKRSTTRPRKSSGAIGSELTQSISAPAMPDQASSHAHQTSFDGANNSSSFNSSSTHLPSTAPGASSFPNTTAFPLPGPADAPNSTLLANEGLYTYLITPPLPFAPDFYTVFATLCEVLIDVYQRLLQLLSGPDSCTASVSELFTKADARIRKVMVGGILREFETASRDNAKKELMSVQKVVLGGLMGH</sequence>
<evidence type="ECO:0000313" key="3">
    <source>
        <dbReference type="Proteomes" id="UP000038010"/>
    </source>
</evidence>
<gene>
    <name evidence="2" type="ORF">AB675_3129</name>
</gene>
<dbReference type="RefSeq" id="XP_017997898.1">
    <property type="nucleotide sequence ID" value="XM_018143156.1"/>
</dbReference>
<dbReference type="STRING" id="1664694.A0A0N1H153"/>
<organism evidence="2 3">
    <name type="scientific">Cyphellophora attinorum</name>
    <dbReference type="NCBI Taxonomy" id="1664694"/>
    <lineage>
        <taxon>Eukaryota</taxon>
        <taxon>Fungi</taxon>
        <taxon>Dikarya</taxon>
        <taxon>Ascomycota</taxon>
        <taxon>Pezizomycotina</taxon>
        <taxon>Eurotiomycetes</taxon>
        <taxon>Chaetothyriomycetidae</taxon>
        <taxon>Chaetothyriales</taxon>
        <taxon>Cyphellophoraceae</taxon>
        <taxon>Cyphellophora</taxon>
    </lineage>
</organism>
<evidence type="ECO:0000313" key="2">
    <source>
        <dbReference type="EMBL" id="KPI37935.1"/>
    </source>
</evidence>
<accession>A0A0N1H153</accession>
<dbReference type="EMBL" id="LFJN01000021">
    <property type="protein sequence ID" value="KPI37935.1"/>
    <property type="molecule type" value="Genomic_DNA"/>
</dbReference>
<feature type="compositionally biased region" description="Low complexity" evidence="1">
    <location>
        <begin position="59"/>
        <end position="69"/>
    </location>
</feature>
<comment type="caution">
    <text evidence="2">The sequence shown here is derived from an EMBL/GenBank/DDBJ whole genome shotgun (WGS) entry which is preliminary data.</text>
</comment>
<feature type="compositionally biased region" description="Low complexity" evidence="1">
    <location>
        <begin position="322"/>
        <end position="331"/>
    </location>
</feature>
<feature type="compositionally biased region" description="Polar residues" evidence="1">
    <location>
        <begin position="308"/>
        <end position="321"/>
    </location>
</feature>
<dbReference type="Proteomes" id="UP000038010">
    <property type="component" value="Unassembled WGS sequence"/>
</dbReference>
<evidence type="ECO:0000256" key="1">
    <source>
        <dbReference type="SAM" id="MobiDB-lite"/>
    </source>
</evidence>
<protein>
    <submittedName>
        <fullName evidence="2">Uncharacterized protein</fullName>
    </submittedName>
</protein>
<dbReference type="AlphaFoldDB" id="A0A0N1H153"/>
<dbReference type="OrthoDB" id="14339at2759"/>
<reference evidence="2 3" key="1">
    <citation type="submission" date="2015-06" db="EMBL/GenBank/DDBJ databases">
        <title>Draft genome of the ant-associated black yeast Phialophora attae CBS 131958.</title>
        <authorList>
            <person name="Moreno L.F."/>
            <person name="Stielow B.J."/>
            <person name="de Hoog S."/>
            <person name="Vicente V.A."/>
            <person name="Weiss V.A."/>
            <person name="de Vries M."/>
            <person name="Cruz L.M."/>
            <person name="Souza E.M."/>
        </authorList>
    </citation>
    <scope>NUCLEOTIDE SEQUENCE [LARGE SCALE GENOMIC DNA]</scope>
    <source>
        <strain evidence="2 3">CBS 131958</strain>
    </source>
</reference>
<feature type="region of interest" description="Disordered" evidence="1">
    <location>
        <begin position="1"/>
        <end position="93"/>
    </location>
</feature>
<feature type="region of interest" description="Disordered" evidence="1">
    <location>
        <begin position="259"/>
        <end position="353"/>
    </location>
</feature>
<dbReference type="PANTHER" id="PTHR37332:SF1">
    <property type="entry name" value="ELMO DOMAIN-CONTAINING PROTEIN"/>
    <property type="match status" value="1"/>
</dbReference>
<dbReference type="PANTHER" id="PTHR37332">
    <property type="entry name" value="EXPRESSED PROTEIN"/>
    <property type="match status" value="1"/>
</dbReference>